<feature type="transmembrane region" description="Helical" evidence="8">
    <location>
        <begin position="332"/>
        <end position="352"/>
    </location>
</feature>
<comment type="caution">
    <text evidence="11">The sequence shown here is derived from an EMBL/GenBank/DDBJ whole genome shotgun (WGS) entry which is preliminary data.</text>
</comment>
<keyword evidence="7 8" id="KW-0472">Membrane</keyword>
<sequence length="425" mass="45268">MFCSKKAKIAAATLFLALQGALVVDGSVQIRQSTDVAPPTKAGCHAHADHYDCDDGGWCEMNTAQTAWECFDAAGNLQNADGTPVTTGSSSNSTEEVSESSGGRCIVHGGHTHGDCSGLCDGIDTGEYDEGLHIASVFIMLVASAVGVFFPILFRKHSSNPVFSSFFFATKHFGTGVILCTALIHLLYHAFVMFNNSCVADKLHYEPVAPAVALAAIFLTFIIDYAMHRYIREHQVPKNSPEMTGKTQSISESETSTERPISARQEIVNVQMLEAGIIFHSIMIGVSLGATGGSEWVALLCAIVFHQMFEGLGLGTRIAELVWPTHDALRKVFMGVAFALITPIGVAIGIGVHKSYNPNSVSALASIGILDALSAGILLYTALVEMLAHDFIHGELKDASVLRAAAAFFFILIGALGMAVIGKWA</sequence>
<evidence type="ECO:0000256" key="10">
    <source>
        <dbReference type="SAM" id="SignalP"/>
    </source>
</evidence>
<feature type="transmembrane region" description="Helical" evidence="8">
    <location>
        <begin position="208"/>
        <end position="227"/>
    </location>
</feature>
<name>A0AAW0D7Y7_9AGAR</name>
<feature type="region of interest" description="Disordered" evidence="9">
    <location>
        <begin position="81"/>
        <end position="101"/>
    </location>
</feature>
<evidence type="ECO:0000256" key="3">
    <source>
        <dbReference type="ARBA" id="ARBA00022448"/>
    </source>
</evidence>
<reference evidence="11 12" key="1">
    <citation type="submission" date="2024-01" db="EMBL/GenBank/DDBJ databases">
        <title>A draft genome for a cacao thread blight-causing isolate of Paramarasmius palmivorus.</title>
        <authorList>
            <person name="Baruah I.K."/>
            <person name="Bukari Y."/>
            <person name="Amoako-Attah I."/>
            <person name="Meinhardt L.W."/>
            <person name="Bailey B.A."/>
            <person name="Cohen S.P."/>
        </authorList>
    </citation>
    <scope>NUCLEOTIDE SEQUENCE [LARGE SCALE GENOMIC DNA]</scope>
    <source>
        <strain evidence="11 12">GH-12</strain>
    </source>
</reference>
<feature type="transmembrane region" description="Helical" evidence="8">
    <location>
        <begin position="364"/>
        <end position="388"/>
    </location>
</feature>
<dbReference type="Pfam" id="PF02535">
    <property type="entry name" value="Zip"/>
    <property type="match status" value="1"/>
</dbReference>
<evidence type="ECO:0000256" key="5">
    <source>
        <dbReference type="ARBA" id="ARBA00022989"/>
    </source>
</evidence>
<dbReference type="NCBIfam" id="TIGR00820">
    <property type="entry name" value="zip"/>
    <property type="match status" value="1"/>
</dbReference>
<gene>
    <name evidence="11" type="ORF">VNI00_006815</name>
</gene>
<dbReference type="InterPro" id="IPR003689">
    <property type="entry name" value="ZIP"/>
</dbReference>
<protein>
    <submittedName>
        <fullName evidence="11">Uncharacterized protein</fullName>
    </submittedName>
</protein>
<dbReference type="GO" id="GO:0005385">
    <property type="term" value="F:zinc ion transmembrane transporter activity"/>
    <property type="evidence" value="ECO:0007669"/>
    <property type="project" value="InterPro"/>
</dbReference>
<dbReference type="Proteomes" id="UP001383192">
    <property type="component" value="Unassembled WGS sequence"/>
</dbReference>
<evidence type="ECO:0000256" key="8">
    <source>
        <dbReference type="RuleBase" id="RU362088"/>
    </source>
</evidence>
<evidence type="ECO:0000256" key="9">
    <source>
        <dbReference type="SAM" id="MobiDB-lite"/>
    </source>
</evidence>
<feature type="compositionally biased region" description="Low complexity" evidence="9">
    <location>
        <begin position="85"/>
        <end position="101"/>
    </location>
</feature>
<evidence type="ECO:0000313" key="11">
    <source>
        <dbReference type="EMBL" id="KAK7047150.1"/>
    </source>
</evidence>
<feature type="chain" id="PRO_5043743359" evidence="10">
    <location>
        <begin position="27"/>
        <end position="425"/>
    </location>
</feature>
<keyword evidence="4 8" id="KW-0812">Transmembrane</keyword>
<accession>A0AAW0D7Y7</accession>
<keyword evidence="3 8" id="KW-0813">Transport</keyword>
<dbReference type="EMBL" id="JAYKXP010000021">
    <property type="protein sequence ID" value="KAK7047150.1"/>
    <property type="molecule type" value="Genomic_DNA"/>
</dbReference>
<dbReference type="AlphaFoldDB" id="A0AAW0D7Y7"/>
<keyword evidence="5 8" id="KW-1133">Transmembrane helix</keyword>
<feature type="transmembrane region" description="Helical" evidence="8">
    <location>
        <begin position="272"/>
        <end position="290"/>
    </location>
</feature>
<feature type="transmembrane region" description="Helical" evidence="8">
    <location>
        <begin position="166"/>
        <end position="188"/>
    </location>
</feature>
<feature type="signal peptide" evidence="10">
    <location>
        <begin position="1"/>
        <end position="26"/>
    </location>
</feature>
<evidence type="ECO:0000256" key="7">
    <source>
        <dbReference type="ARBA" id="ARBA00023136"/>
    </source>
</evidence>
<feature type="transmembrane region" description="Helical" evidence="8">
    <location>
        <begin position="134"/>
        <end position="154"/>
    </location>
</feature>
<keyword evidence="12" id="KW-1185">Reference proteome</keyword>
<proteinExistence type="inferred from homology"/>
<evidence type="ECO:0000256" key="6">
    <source>
        <dbReference type="ARBA" id="ARBA00023065"/>
    </source>
</evidence>
<feature type="region of interest" description="Disordered" evidence="9">
    <location>
        <begin position="238"/>
        <end position="257"/>
    </location>
</feature>
<dbReference type="PANTHER" id="PTHR11040:SF44">
    <property type="entry name" value="PROTEIN ZNTC-RELATED"/>
    <property type="match status" value="1"/>
</dbReference>
<dbReference type="InterPro" id="IPR004698">
    <property type="entry name" value="Zn/Fe_permease_fun/pln"/>
</dbReference>
<feature type="transmembrane region" description="Helical" evidence="8">
    <location>
        <begin position="400"/>
        <end position="421"/>
    </location>
</feature>
<evidence type="ECO:0000256" key="4">
    <source>
        <dbReference type="ARBA" id="ARBA00022692"/>
    </source>
</evidence>
<evidence type="ECO:0000256" key="2">
    <source>
        <dbReference type="ARBA" id="ARBA00006939"/>
    </source>
</evidence>
<feature type="transmembrane region" description="Helical" evidence="8">
    <location>
        <begin position="296"/>
        <end position="320"/>
    </location>
</feature>
<evidence type="ECO:0000256" key="1">
    <source>
        <dbReference type="ARBA" id="ARBA00004141"/>
    </source>
</evidence>
<dbReference type="PANTHER" id="PTHR11040">
    <property type="entry name" value="ZINC/IRON TRANSPORTER"/>
    <property type="match status" value="1"/>
</dbReference>
<dbReference type="GO" id="GO:0005886">
    <property type="term" value="C:plasma membrane"/>
    <property type="evidence" value="ECO:0007669"/>
    <property type="project" value="TreeGrafter"/>
</dbReference>
<comment type="subcellular location">
    <subcellularLocation>
        <location evidence="1 8">Membrane</location>
        <topology evidence="1 8">Multi-pass membrane protein</topology>
    </subcellularLocation>
</comment>
<evidence type="ECO:0000313" key="12">
    <source>
        <dbReference type="Proteomes" id="UP001383192"/>
    </source>
</evidence>
<keyword evidence="6 8" id="KW-0406">Ion transport</keyword>
<comment type="similarity">
    <text evidence="2 8">Belongs to the ZIP transporter (TC 2.A.5) family.</text>
</comment>
<keyword evidence="10" id="KW-0732">Signal</keyword>
<organism evidence="11 12">
    <name type="scientific">Paramarasmius palmivorus</name>
    <dbReference type="NCBI Taxonomy" id="297713"/>
    <lineage>
        <taxon>Eukaryota</taxon>
        <taxon>Fungi</taxon>
        <taxon>Dikarya</taxon>
        <taxon>Basidiomycota</taxon>
        <taxon>Agaricomycotina</taxon>
        <taxon>Agaricomycetes</taxon>
        <taxon>Agaricomycetidae</taxon>
        <taxon>Agaricales</taxon>
        <taxon>Marasmiineae</taxon>
        <taxon>Marasmiaceae</taxon>
        <taxon>Paramarasmius</taxon>
    </lineage>
</organism>